<proteinExistence type="predicted"/>
<dbReference type="AlphaFoldDB" id="A0A1M5R7J0"/>
<feature type="transmembrane region" description="Helical" evidence="1">
    <location>
        <begin position="99"/>
        <end position="120"/>
    </location>
</feature>
<evidence type="ECO:0000259" key="2">
    <source>
        <dbReference type="Pfam" id="PF14018"/>
    </source>
</evidence>
<dbReference type="Pfam" id="PF14018">
    <property type="entry name" value="DUF4234"/>
    <property type="match status" value="1"/>
</dbReference>
<protein>
    <recommendedName>
        <fullName evidence="2">DUF4234 domain-containing protein</fullName>
    </recommendedName>
</protein>
<dbReference type="Proteomes" id="UP000242592">
    <property type="component" value="Unassembled WGS sequence"/>
</dbReference>
<keyword evidence="1" id="KW-1133">Transmembrane helix</keyword>
<keyword evidence="1" id="KW-0472">Membrane</keyword>
<keyword evidence="1" id="KW-0812">Transmembrane</keyword>
<accession>A0A1M5R7J0</accession>
<evidence type="ECO:0000256" key="1">
    <source>
        <dbReference type="SAM" id="Phobius"/>
    </source>
</evidence>
<feature type="transmembrane region" description="Helical" evidence="1">
    <location>
        <begin position="132"/>
        <end position="149"/>
    </location>
</feature>
<gene>
    <name evidence="3" type="ORF">SAMN02745199_0384</name>
</gene>
<feature type="transmembrane region" description="Helical" evidence="1">
    <location>
        <begin position="72"/>
        <end position="93"/>
    </location>
</feature>
<feature type="domain" description="DUF4234" evidence="2">
    <location>
        <begin position="128"/>
        <end position="161"/>
    </location>
</feature>
<keyword evidence="4" id="KW-1185">Reference proteome</keyword>
<reference evidence="4" key="1">
    <citation type="submission" date="2016-11" db="EMBL/GenBank/DDBJ databases">
        <authorList>
            <person name="Varghese N."/>
            <person name="Submissions S."/>
        </authorList>
    </citation>
    <scope>NUCLEOTIDE SEQUENCE [LARGE SCALE GENOMIC DNA]</scope>
    <source>
        <strain evidence="4">DSM 15807</strain>
    </source>
</reference>
<name>A0A1M5R7J0_9BACT</name>
<feature type="transmembrane region" description="Helical" evidence="1">
    <location>
        <begin position="45"/>
        <end position="65"/>
    </location>
</feature>
<feature type="transmembrane region" description="Helical" evidence="1">
    <location>
        <begin position="21"/>
        <end position="39"/>
    </location>
</feature>
<dbReference type="STRING" id="1123380.SAMN02745199_0384"/>
<dbReference type="EMBL" id="FQXN01000001">
    <property type="protein sequence ID" value="SHH22317.1"/>
    <property type="molecule type" value="Genomic_DNA"/>
</dbReference>
<evidence type="ECO:0000313" key="3">
    <source>
        <dbReference type="EMBL" id="SHH22317.1"/>
    </source>
</evidence>
<dbReference type="InterPro" id="IPR025328">
    <property type="entry name" value="DUF4234"/>
</dbReference>
<evidence type="ECO:0000313" key="4">
    <source>
        <dbReference type="Proteomes" id="UP000242592"/>
    </source>
</evidence>
<sequence>MYNNKSSNYYLRGDIIKFLDFTVFSFIITSILGNVFYFINTSVSNVFVTFSIVFFNLLLFLYSFYLKKLKIANLFSLFFAILIIDLFSLLPLYLTKSYFTWALAQFFSFILTLVYLRLLIVIIKSKKSVIKMLIFSFVTLGVYIFYFFYSLSNEFKEFCLQKRAKT</sequence>
<organism evidence="3 4">
    <name type="scientific">Thermosipho atlanticus DSM 15807</name>
    <dbReference type="NCBI Taxonomy" id="1123380"/>
    <lineage>
        <taxon>Bacteria</taxon>
        <taxon>Thermotogati</taxon>
        <taxon>Thermotogota</taxon>
        <taxon>Thermotogae</taxon>
        <taxon>Thermotogales</taxon>
        <taxon>Fervidobacteriaceae</taxon>
        <taxon>Thermosipho</taxon>
    </lineage>
</organism>